<accession>A0ACB9D2G0</accession>
<evidence type="ECO:0000313" key="1">
    <source>
        <dbReference type="EMBL" id="KAI3740784.1"/>
    </source>
</evidence>
<dbReference type="EMBL" id="CM042013">
    <property type="protein sequence ID" value="KAI3740784.1"/>
    <property type="molecule type" value="Genomic_DNA"/>
</dbReference>
<sequence length="843" mass="97856">MESSLASIQVLVTKLKEEMFSKTRKHHLQSFVSPSAYDTAWLAMIPHAMEHDSPLFKGCLEWVLNNQKEGGYWGESFNDHPTIDALPATIASMVVLRKWGMGVDNIEKGFKFIHENIEDILHGHQHHLPRWFIIVFPASIELAESCGLEFKFSDHQKSLISQISHLRKKVIAMEDSAIDKWQYPPLLAYLETSPFAEHNIDQETITKHLSEDGSLFQSPSATAQAYIYTGNHKCLEYLTSLVQKCPDGVPQKYPMDEELVELSMVDQVQKLGLSEYFIEEVEGVLRKVYRSYTEQELLQDHKNFTAEKLYKDSLAFRLFRLHGYNISPRTFCWFLYYEEILDHLENNCGQFTSLLYSVYKATDLMFFGENEVDEARSFSKKMLQKISTMKHIVVDKIVILPNLSKVIEKELCIPWIARLDHLDHRTWIEENKEGPLWTGKSSFYRLSCIHNMELMQLALENYAFRQTIYQKELNELKRWSKRWGLTEMGFGREKTTYCYFAIAASTSLPHDSMIRMLVAKSAIVITVADDFFDMRGSLDELHILIEAIRRWDGYGLSGPSKVIFDVLDDLVRETTRTLLLHGNVDVTEDFRDLWRETFNSWLTETTWGKSGYIPSVDEYLETGMISIATHILVLTSSCFLNPSLPRIKLKPQKYENITQSLMATARLLNDIQSYQKEQEEGKMNLVLLHFKENPAASMDDSIALVEQILERKRKELLKHVFTDDNSDFPKQWKYLHFSCFKVFQMLFNSSNLYDTDAELQLDIEKAIYIPPRHELKKYSKPETTLHPLSQLGNLMINTGYVQTPSRSPVHGCMSNIFHPRQKKSVRNVNSELFRSPKFSLCFI</sequence>
<name>A0ACB9D2G0_CICIN</name>
<gene>
    <name evidence="1" type="ORF">L2E82_31258</name>
</gene>
<protein>
    <submittedName>
        <fullName evidence="1">Uncharacterized protein</fullName>
    </submittedName>
</protein>
<comment type="caution">
    <text evidence="1">The sequence shown here is derived from an EMBL/GenBank/DDBJ whole genome shotgun (WGS) entry which is preliminary data.</text>
</comment>
<keyword evidence="2" id="KW-1185">Reference proteome</keyword>
<reference evidence="1 2" key="2">
    <citation type="journal article" date="2022" name="Mol. Ecol. Resour.">
        <title>The genomes of chicory, endive, great burdock and yacon provide insights into Asteraceae paleo-polyploidization history and plant inulin production.</title>
        <authorList>
            <person name="Fan W."/>
            <person name="Wang S."/>
            <person name="Wang H."/>
            <person name="Wang A."/>
            <person name="Jiang F."/>
            <person name="Liu H."/>
            <person name="Zhao H."/>
            <person name="Xu D."/>
            <person name="Zhang Y."/>
        </authorList>
    </citation>
    <scope>NUCLEOTIDE SEQUENCE [LARGE SCALE GENOMIC DNA]</scope>
    <source>
        <strain evidence="2">cv. Punajuju</strain>
        <tissue evidence="1">Leaves</tissue>
    </source>
</reference>
<evidence type="ECO:0000313" key="2">
    <source>
        <dbReference type="Proteomes" id="UP001055811"/>
    </source>
</evidence>
<organism evidence="1 2">
    <name type="scientific">Cichorium intybus</name>
    <name type="common">Chicory</name>
    <dbReference type="NCBI Taxonomy" id="13427"/>
    <lineage>
        <taxon>Eukaryota</taxon>
        <taxon>Viridiplantae</taxon>
        <taxon>Streptophyta</taxon>
        <taxon>Embryophyta</taxon>
        <taxon>Tracheophyta</taxon>
        <taxon>Spermatophyta</taxon>
        <taxon>Magnoliopsida</taxon>
        <taxon>eudicotyledons</taxon>
        <taxon>Gunneridae</taxon>
        <taxon>Pentapetalae</taxon>
        <taxon>asterids</taxon>
        <taxon>campanulids</taxon>
        <taxon>Asterales</taxon>
        <taxon>Asteraceae</taxon>
        <taxon>Cichorioideae</taxon>
        <taxon>Cichorieae</taxon>
        <taxon>Cichoriinae</taxon>
        <taxon>Cichorium</taxon>
    </lineage>
</organism>
<proteinExistence type="predicted"/>
<reference evidence="2" key="1">
    <citation type="journal article" date="2022" name="Mol. Ecol. Resour.">
        <title>The genomes of chicory, endive, great burdock and yacon provide insights into Asteraceae palaeo-polyploidization history and plant inulin production.</title>
        <authorList>
            <person name="Fan W."/>
            <person name="Wang S."/>
            <person name="Wang H."/>
            <person name="Wang A."/>
            <person name="Jiang F."/>
            <person name="Liu H."/>
            <person name="Zhao H."/>
            <person name="Xu D."/>
            <person name="Zhang Y."/>
        </authorList>
    </citation>
    <scope>NUCLEOTIDE SEQUENCE [LARGE SCALE GENOMIC DNA]</scope>
    <source>
        <strain evidence="2">cv. Punajuju</strain>
    </source>
</reference>
<dbReference type="Proteomes" id="UP001055811">
    <property type="component" value="Linkage Group LG05"/>
</dbReference>